<dbReference type="OrthoDB" id="3229088at2759"/>
<dbReference type="EMBL" id="SSOP01000001">
    <property type="protein sequence ID" value="KAB5596373.1"/>
    <property type="molecule type" value="Genomic_DNA"/>
</dbReference>
<sequence>MIDPSCNSPGIFEAKLHNNNQKINKLPAELLSRIFAIGKELETDLGWARRMRSVWRIGIGFQGLVTVKSQSYLIIEFFADVARPSGHIYQGVCGHWRSVAIGSPVLWTHIHIARHPPSRLVTLYISRSGILPLDIDIDIRSQYWRESGIGLNDWANQVTHVPKLLKFLTSIGAGMNRWGSLSVQSNQPESLFEVISILSAEPAPILRSLHLLWRPYSDLMDSIEERSMEYPHLLGDPRPLSSLSLPNLRCMEAVLVPLHFVLDRPLPLLTGLTSLEITAATRLPSVRGLQQLLSANPQLQYLYLNSTFGSYYISEHPSPPAQLLNLHHLSIESGVYTSWAQDVLLMIEAPCLNKFALSTLTPNNEMVDILKYISTGALPRANKSRTYIDTRVPNKPIYPALCELDVSGLAGLNSVVADMCSSFSLVTHLSIASSQGEILTRVPWVLPDLEFVTAKDYHFNSDLENIVHRRRSAGLPIQAIKPPIRTSFPPRN</sequence>
<dbReference type="Proteomes" id="UP000383932">
    <property type="component" value="Unassembled WGS sequence"/>
</dbReference>
<evidence type="ECO:0000313" key="2">
    <source>
        <dbReference type="Proteomes" id="UP000383932"/>
    </source>
</evidence>
<comment type="caution">
    <text evidence="1">The sequence shown here is derived from an EMBL/GenBank/DDBJ whole genome shotgun (WGS) entry which is preliminary data.</text>
</comment>
<reference evidence="1 2" key="1">
    <citation type="journal article" date="2019" name="Fungal Biol. Biotechnol.">
        <title>Draft genome sequence of fastidious pathogen Ceratobasidium theobromae, which causes vascular-streak dieback in Theobroma cacao.</title>
        <authorList>
            <person name="Ali S.S."/>
            <person name="Asman A."/>
            <person name="Shao J."/>
            <person name="Firmansyah A.P."/>
            <person name="Susilo A.W."/>
            <person name="Rosmana A."/>
            <person name="McMahon P."/>
            <person name="Junaid M."/>
            <person name="Guest D."/>
            <person name="Kheng T.Y."/>
            <person name="Meinhardt L.W."/>
            <person name="Bailey B.A."/>
        </authorList>
    </citation>
    <scope>NUCLEOTIDE SEQUENCE [LARGE SCALE GENOMIC DNA]</scope>
    <source>
        <strain evidence="1 2">CT2</strain>
    </source>
</reference>
<keyword evidence="2" id="KW-1185">Reference proteome</keyword>
<organism evidence="1 2">
    <name type="scientific">Ceratobasidium theobromae</name>
    <dbReference type="NCBI Taxonomy" id="1582974"/>
    <lineage>
        <taxon>Eukaryota</taxon>
        <taxon>Fungi</taxon>
        <taxon>Dikarya</taxon>
        <taxon>Basidiomycota</taxon>
        <taxon>Agaricomycotina</taxon>
        <taxon>Agaricomycetes</taxon>
        <taxon>Cantharellales</taxon>
        <taxon>Ceratobasidiaceae</taxon>
        <taxon>Ceratobasidium</taxon>
    </lineage>
</organism>
<name>A0A5N5QXR7_9AGAM</name>
<evidence type="ECO:0000313" key="1">
    <source>
        <dbReference type="EMBL" id="KAB5596373.1"/>
    </source>
</evidence>
<protein>
    <recommendedName>
        <fullName evidence="3">F-box domain-containing protein</fullName>
    </recommendedName>
</protein>
<gene>
    <name evidence="1" type="ORF">CTheo_10</name>
</gene>
<dbReference type="AlphaFoldDB" id="A0A5N5QXR7"/>
<accession>A0A5N5QXR7</accession>
<evidence type="ECO:0008006" key="3">
    <source>
        <dbReference type="Google" id="ProtNLM"/>
    </source>
</evidence>
<proteinExistence type="predicted"/>